<name>A0AAD5DTH4_9CHLO</name>
<accession>A0AAD5DTH4</accession>
<proteinExistence type="predicted"/>
<evidence type="ECO:0000313" key="3">
    <source>
        <dbReference type="Proteomes" id="UP001205105"/>
    </source>
</evidence>
<comment type="caution">
    <text evidence="2">The sequence shown here is derived from an EMBL/GenBank/DDBJ whole genome shotgun (WGS) entry which is preliminary data.</text>
</comment>
<sequence length="533" mass="56799">MGLFSLCCGGAATTKDDEQAPLWTPLPGERRKGGGGAAAPGLAFGQGALRYDPFASAYDTHRKKPGRHEPNPFAQDAPLVAPSDDPFAPSQPAAGGWAAEPGYLREQALLAAQQEADAHSPPSDSKHHCCAMEQAARLELTQRLGGPLEAPLEAHARLLAALARASSSSGQDSTEPVSDALKDFLDALVSALPTAQAGQPPVRPFADANATALLLPLPRLQLGSGLEKVLLMLTDWRAVRFSTKLKLLKRLAAAAIENSGEGDCICWSSLRQSAERLVLITALTDAERGEGVGTHAHQDGVRLRLALGQQTQLLPRLAAAVTAAGTGTVELPEPAATKKHVAACALLGAFSASINHIDVEADSLAVLRPMASYLKERPFWRRYMQACSARWAEPLCSDPLDPCSPARQLLRAPADDALLEREPAWDAEPGAVRLNAGGRRAMLLHMGHLLCGEFKPIGEAFEAEGGFGIPALLKGPQASDINLPWVKAEVADALELVRDLRAALATKKLFCPCCQEAHRRSLSCSHLRQQEKW</sequence>
<dbReference type="Proteomes" id="UP001205105">
    <property type="component" value="Unassembled WGS sequence"/>
</dbReference>
<gene>
    <name evidence="2" type="ORF">COHA_002628</name>
</gene>
<evidence type="ECO:0000313" key="2">
    <source>
        <dbReference type="EMBL" id="KAI7843730.1"/>
    </source>
</evidence>
<evidence type="ECO:0000256" key="1">
    <source>
        <dbReference type="SAM" id="MobiDB-lite"/>
    </source>
</evidence>
<feature type="region of interest" description="Disordered" evidence="1">
    <location>
        <begin position="55"/>
        <end position="97"/>
    </location>
</feature>
<keyword evidence="3" id="KW-1185">Reference proteome</keyword>
<dbReference type="EMBL" id="JADXDR010000036">
    <property type="protein sequence ID" value="KAI7843730.1"/>
    <property type="molecule type" value="Genomic_DNA"/>
</dbReference>
<dbReference type="AlphaFoldDB" id="A0AAD5DTH4"/>
<feature type="region of interest" description="Disordered" evidence="1">
    <location>
        <begin position="10"/>
        <end position="42"/>
    </location>
</feature>
<protein>
    <submittedName>
        <fullName evidence="2">Uncharacterized protein</fullName>
    </submittedName>
</protein>
<organism evidence="2 3">
    <name type="scientific">Chlorella ohadii</name>
    <dbReference type="NCBI Taxonomy" id="2649997"/>
    <lineage>
        <taxon>Eukaryota</taxon>
        <taxon>Viridiplantae</taxon>
        <taxon>Chlorophyta</taxon>
        <taxon>core chlorophytes</taxon>
        <taxon>Trebouxiophyceae</taxon>
        <taxon>Chlorellales</taxon>
        <taxon>Chlorellaceae</taxon>
        <taxon>Chlorella clade</taxon>
        <taxon>Chlorella</taxon>
    </lineage>
</organism>
<reference evidence="2" key="1">
    <citation type="submission" date="2020-11" db="EMBL/GenBank/DDBJ databases">
        <title>Chlorella ohadii genome sequencing and assembly.</title>
        <authorList>
            <person name="Murik O."/>
            <person name="Treves H."/>
            <person name="Kedem I."/>
            <person name="Shotland Y."/>
            <person name="Kaplan A."/>
        </authorList>
    </citation>
    <scope>NUCLEOTIDE SEQUENCE</scope>
    <source>
        <strain evidence="2">1</strain>
    </source>
</reference>